<evidence type="ECO:0000259" key="1">
    <source>
        <dbReference type="Pfam" id="PF20516"/>
    </source>
</evidence>
<dbReference type="RefSeq" id="XP_003039622.1">
    <property type="nucleotide sequence ID" value="XM_003039576.1"/>
</dbReference>
<feature type="domain" description="PD-(D/E)XK nuclease-like" evidence="1">
    <location>
        <begin position="2"/>
        <end position="119"/>
    </location>
</feature>
<gene>
    <name evidence="2" type="ORF">NECHADRAFT_55889</name>
</gene>
<organism evidence="2 3">
    <name type="scientific">Fusarium vanettenii (strain ATCC MYA-4622 / CBS 123669 / FGSC 9596 / NRRL 45880 / 77-13-4)</name>
    <name type="common">Fusarium solani subsp. pisi</name>
    <dbReference type="NCBI Taxonomy" id="660122"/>
    <lineage>
        <taxon>Eukaryota</taxon>
        <taxon>Fungi</taxon>
        <taxon>Dikarya</taxon>
        <taxon>Ascomycota</taxon>
        <taxon>Pezizomycotina</taxon>
        <taxon>Sordariomycetes</taxon>
        <taxon>Hypocreomycetidae</taxon>
        <taxon>Hypocreales</taxon>
        <taxon>Nectriaceae</taxon>
        <taxon>Fusarium</taxon>
        <taxon>Fusarium solani species complex</taxon>
        <taxon>Fusarium vanettenii</taxon>
    </lineage>
</organism>
<evidence type="ECO:0000313" key="3">
    <source>
        <dbReference type="Proteomes" id="UP000005206"/>
    </source>
</evidence>
<dbReference type="AlphaFoldDB" id="C7ZQ03"/>
<dbReference type="KEGG" id="nhe:NECHADRAFT_55889"/>
<dbReference type="Proteomes" id="UP000005206">
    <property type="component" value="Unassembled WGS sequence"/>
</dbReference>
<protein>
    <recommendedName>
        <fullName evidence="1">PD-(D/E)XK nuclease-like domain-containing protein</fullName>
    </recommendedName>
</protein>
<sequence>MINHTEYQALRFRPIAISIETKRPDGSSQEARAQLSVWTTAYIARLRELAATSTGGLDITLPILTVRGGQWELSFIIDKADAIEMVTLPPIGDTRSIVDCYKVIALIRWLAVWSVTVFRKWMTDKALVLRTVT</sequence>
<dbReference type="VEuPathDB" id="FungiDB:NECHADRAFT_55889"/>
<accession>C7ZQ03</accession>
<proteinExistence type="predicted"/>
<dbReference type="Pfam" id="PF20516">
    <property type="entry name" value="PDDEXK_12"/>
    <property type="match status" value="1"/>
</dbReference>
<evidence type="ECO:0000313" key="2">
    <source>
        <dbReference type="EMBL" id="EEU33909.1"/>
    </source>
</evidence>
<dbReference type="GeneID" id="9667142"/>
<name>C7ZQ03_FUSV7</name>
<dbReference type="HOGENOM" id="CLU_027219_4_0_1"/>
<dbReference type="STRING" id="660122.C7ZQ03"/>
<dbReference type="InterPro" id="IPR046797">
    <property type="entry name" value="PDDEXK_12"/>
</dbReference>
<dbReference type="InParanoid" id="C7ZQ03"/>
<dbReference type="OrthoDB" id="5244165at2759"/>
<dbReference type="OMA" id="CPIGHTR"/>
<keyword evidence="3" id="KW-1185">Reference proteome</keyword>
<dbReference type="EMBL" id="GG698976">
    <property type="protein sequence ID" value="EEU33909.1"/>
    <property type="molecule type" value="Genomic_DNA"/>
</dbReference>
<reference evidence="2 3" key="1">
    <citation type="journal article" date="2009" name="PLoS Genet.">
        <title>The genome of Nectria haematococca: contribution of supernumerary chromosomes to gene expansion.</title>
        <authorList>
            <person name="Coleman J.J."/>
            <person name="Rounsley S.D."/>
            <person name="Rodriguez-Carres M."/>
            <person name="Kuo A."/>
            <person name="Wasmann C.C."/>
            <person name="Grimwood J."/>
            <person name="Schmutz J."/>
            <person name="Taga M."/>
            <person name="White G.J."/>
            <person name="Zhou S."/>
            <person name="Schwartz D.C."/>
            <person name="Freitag M."/>
            <person name="Ma L.J."/>
            <person name="Danchin E.G."/>
            <person name="Henrissat B."/>
            <person name="Coutinho P.M."/>
            <person name="Nelson D.R."/>
            <person name="Straney D."/>
            <person name="Napoli C.A."/>
            <person name="Barker B.M."/>
            <person name="Gribskov M."/>
            <person name="Rep M."/>
            <person name="Kroken S."/>
            <person name="Molnar I."/>
            <person name="Rensing C."/>
            <person name="Kennell J.C."/>
            <person name="Zamora J."/>
            <person name="Farman M.L."/>
            <person name="Selker E.U."/>
            <person name="Salamov A."/>
            <person name="Shapiro H."/>
            <person name="Pangilinan J."/>
            <person name="Lindquist E."/>
            <person name="Lamers C."/>
            <person name="Grigoriev I.V."/>
            <person name="Geiser D.M."/>
            <person name="Covert S.F."/>
            <person name="Temporini E."/>
            <person name="Vanetten H.D."/>
        </authorList>
    </citation>
    <scope>NUCLEOTIDE SEQUENCE [LARGE SCALE GENOMIC DNA]</scope>
    <source>
        <strain evidence="3">ATCC MYA-4622 / CBS 123669 / FGSC 9596 / NRRL 45880 / 77-13-4</strain>
    </source>
</reference>